<evidence type="ECO:0000256" key="1">
    <source>
        <dbReference type="SAM" id="SignalP"/>
    </source>
</evidence>
<evidence type="ECO:0000313" key="2">
    <source>
        <dbReference type="EMBL" id="MDC0708084.1"/>
    </source>
</evidence>
<dbReference type="EMBL" id="JAQNDM010000002">
    <property type="protein sequence ID" value="MDC0708084.1"/>
    <property type="molecule type" value="Genomic_DNA"/>
</dbReference>
<feature type="signal peptide" evidence="1">
    <location>
        <begin position="1"/>
        <end position="23"/>
    </location>
</feature>
<protein>
    <submittedName>
        <fullName evidence="2">Uncharacterized protein</fullName>
    </submittedName>
</protein>
<gene>
    <name evidence="2" type="ORF">POL68_06340</name>
</gene>
<keyword evidence="3" id="KW-1185">Reference proteome</keyword>
<feature type="chain" id="PRO_5046075759" evidence="1">
    <location>
        <begin position="24"/>
        <end position="164"/>
    </location>
</feature>
<accession>A0ABT5D4V1</accession>
<keyword evidence="1" id="KW-0732">Signal</keyword>
<name>A0ABT5D4V1_9BACT</name>
<evidence type="ECO:0000313" key="3">
    <source>
        <dbReference type="Proteomes" id="UP001221838"/>
    </source>
</evidence>
<proteinExistence type="predicted"/>
<comment type="caution">
    <text evidence="2">The sequence shown here is derived from an EMBL/GenBank/DDBJ whole genome shotgun (WGS) entry which is preliminary data.</text>
</comment>
<dbReference type="Proteomes" id="UP001221838">
    <property type="component" value="Unassembled WGS sequence"/>
</dbReference>
<sequence length="164" mass="17816">MKNTLMKNTLMMLVVLAAGVSGAAEKQVKQQVKSLSIQVPESWERSQENGTEKFDAPTGGTFFLLDVGQVQTAGMKADVCLDKILAGVGPDGWKKTQVASQPAARRVSVDATEDGKDKVESIHYVGCNGKTTWSFIFSMNQMNREELEPVASKVVQSISYTKGK</sequence>
<dbReference type="RefSeq" id="WP_272135566.1">
    <property type="nucleotide sequence ID" value="NZ_JAQNDM010000002.1"/>
</dbReference>
<reference evidence="2 3" key="1">
    <citation type="submission" date="2022-11" db="EMBL/GenBank/DDBJ databases">
        <title>Minimal conservation of predation-associated metabolite biosynthetic gene clusters underscores biosynthetic potential of Myxococcota including descriptions for ten novel species: Archangium lansinium sp. nov., Myxococcus landrumus sp. nov., Nannocystis bai.</title>
        <authorList>
            <person name="Ahearne A."/>
            <person name="Stevens C."/>
            <person name="Dowd S."/>
        </authorList>
    </citation>
    <scope>NUCLEOTIDE SEQUENCE [LARGE SCALE GENOMIC DNA]</scope>
    <source>
        <strain evidence="2 3">NCWAL01</strain>
    </source>
</reference>
<organism evidence="2 3">
    <name type="scientific">Stigmatella ashevillensis</name>
    <dbReference type="NCBI Taxonomy" id="2995309"/>
    <lineage>
        <taxon>Bacteria</taxon>
        <taxon>Pseudomonadati</taxon>
        <taxon>Myxococcota</taxon>
        <taxon>Myxococcia</taxon>
        <taxon>Myxococcales</taxon>
        <taxon>Cystobacterineae</taxon>
        <taxon>Archangiaceae</taxon>
        <taxon>Stigmatella</taxon>
    </lineage>
</organism>